<feature type="region of interest" description="Disordered" evidence="1">
    <location>
        <begin position="1"/>
        <end position="21"/>
    </location>
</feature>
<evidence type="ECO:0000256" key="1">
    <source>
        <dbReference type="SAM" id="MobiDB-lite"/>
    </source>
</evidence>
<evidence type="ECO:0000313" key="5">
    <source>
        <dbReference type="Proteomes" id="UP000032234"/>
    </source>
</evidence>
<name>A0A0C5FZ56_9ACTN</name>
<dbReference type="PROSITE" id="PS51318">
    <property type="entry name" value="TAT"/>
    <property type="match status" value="1"/>
</dbReference>
<dbReference type="InterPro" id="IPR006311">
    <property type="entry name" value="TAT_signal"/>
</dbReference>
<feature type="chain" id="PRO_5002177489" description="FlgD/Vpr Ig-like domain-containing protein" evidence="2">
    <location>
        <begin position="48"/>
        <end position="764"/>
    </location>
</feature>
<reference evidence="4 5" key="1">
    <citation type="submission" date="2015-02" db="EMBL/GenBank/DDBJ databases">
        <title>Genome sequence of thermotolerant Streptomyces cyaneogriseus subsp. Noncyanogenus NMWT1, the producer of nematocidal antibiotics nemadectin.</title>
        <authorList>
            <person name="Wang H."/>
            <person name="Li C."/>
            <person name="Xiang W."/>
            <person name="Wang X."/>
        </authorList>
    </citation>
    <scope>NUCLEOTIDE SEQUENCE [LARGE SCALE GENOMIC DNA]</scope>
    <source>
        <strain evidence="4 5">NMWT 1</strain>
    </source>
</reference>
<evidence type="ECO:0000256" key="2">
    <source>
        <dbReference type="SAM" id="SignalP"/>
    </source>
</evidence>
<proteinExistence type="predicted"/>
<sequence>MSHHLHRTSHARRPGTTRRTGRTVAAAAVAAVIASGLATVLPATAHAAGTGEVLVPAPDAYGEGTETVLATGSQGVLHREGGGYLWTTTYNRTTKAVPALDGVPQDAIVRTHDEFNRAIYTRPRADGGTDVVRVGIEDAAFTGTTSLPAAYLNPRFAGGWTLATVDQGDGTYQLRVARGGDPANDPVVQLPAGATTGAEPVLFGSYSNQLVIGWRNADGTPGHGVLTAYNGKVVPLPVTGEASSFRITQNTVSWFSRDGEPGVRVMPRGSTAAPRVVPLATRSADSEVTSYVVGDNVLWYEGDGGPLHLTPFAGAETERILLSDVEQAFLRAEGEGSLVALGKDPDGKRAVHLFHVNGLELVSDLPLRQVPRAKTADGAIEALTLDRGRLRYANSLDGERTLHGKDVGTGLDPADGPALADFPGLRADRFADGTDEGLARLVADPETGADVLVTGDDPEHPADSFPLPGTDGRIVDAAPEFVLYEAGGRQYVVDTARDLVVREQPAQAAVLEQKRLFKPALNSPGTVKVINLRSGRVTGTTDLGSACVPDELQHSGTLLYWACAAKGTAGVRDLATGHTFPAPASGVLLGDRFTAHRDASGALRLTALRTDGTTADLGTVTGLKQTADGDGRGTTWTLDAGAGKLAWVDADDTVHVTAPQHEVSALRVARTAAPREPAGEWAAAWWLSKPAASWRVTLTRRATGEVVRTWTGGEARSAVRIAWDGTSGSGTPVPAGGYTWRLTATPADGTGPDATASGVVEVTG</sequence>
<evidence type="ECO:0000259" key="3">
    <source>
        <dbReference type="Pfam" id="PF13860"/>
    </source>
</evidence>
<dbReference type="RefSeq" id="WP_044387040.1">
    <property type="nucleotide sequence ID" value="NZ_CP010849.1"/>
</dbReference>
<protein>
    <recommendedName>
        <fullName evidence="3">FlgD/Vpr Ig-like domain-containing protein</fullName>
    </recommendedName>
</protein>
<dbReference type="Gene3D" id="2.60.40.4070">
    <property type="match status" value="1"/>
</dbReference>
<dbReference type="KEGG" id="scw:TU94_32065"/>
<dbReference type="SUPFAM" id="SSF50969">
    <property type="entry name" value="YVTN repeat-like/Quinoprotein amine dehydrogenase"/>
    <property type="match status" value="1"/>
</dbReference>
<dbReference type="HOGENOM" id="CLU_363661_0_0_11"/>
<dbReference type="AlphaFoldDB" id="A0A0C5FZ56"/>
<feature type="signal peptide" evidence="2">
    <location>
        <begin position="1"/>
        <end position="47"/>
    </location>
</feature>
<keyword evidence="2" id="KW-0732">Signal</keyword>
<dbReference type="Pfam" id="PF13860">
    <property type="entry name" value="FlgD_ig"/>
    <property type="match status" value="1"/>
</dbReference>
<organism evidence="4 5">
    <name type="scientific">Streptomyces cyaneogriseus subsp. noncyanogenus</name>
    <dbReference type="NCBI Taxonomy" id="477245"/>
    <lineage>
        <taxon>Bacteria</taxon>
        <taxon>Bacillati</taxon>
        <taxon>Actinomycetota</taxon>
        <taxon>Actinomycetes</taxon>
        <taxon>Kitasatosporales</taxon>
        <taxon>Streptomycetaceae</taxon>
        <taxon>Streptomyces</taxon>
    </lineage>
</organism>
<dbReference type="InterPro" id="IPR011044">
    <property type="entry name" value="Quino_amine_DH_bsu"/>
</dbReference>
<dbReference type="InterPro" id="IPR025965">
    <property type="entry name" value="FlgD/Vpr_Ig-like"/>
</dbReference>
<accession>A0A0C5FZ56</accession>
<keyword evidence="5" id="KW-1185">Reference proteome</keyword>
<feature type="domain" description="FlgD/Vpr Ig-like" evidence="3">
    <location>
        <begin position="685"/>
        <end position="746"/>
    </location>
</feature>
<dbReference type="PATRIC" id="fig|477245.3.peg.6827"/>
<dbReference type="EMBL" id="CP010849">
    <property type="protein sequence ID" value="AJP05362.1"/>
    <property type="molecule type" value="Genomic_DNA"/>
</dbReference>
<dbReference type="Proteomes" id="UP000032234">
    <property type="component" value="Chromosome"/>
</dbReference>
<gene>
    <name evidence="4" type="ORF">TU94_32065</name>
</gene>
<evidence type="ECO:0000313" key="4">
    <source>
        <dbReference type="EMBL" id="AJP05362.1"/>
    </source>
</evidence>